<reference evidence="2" key="1">
    <citation type="submission" date="2021-03" db="EMBL/GenBank/DDBJ databases">
        <authorList>
            <person name="Tran Van P."/>
        </authorList>
    </citation>
    <scope>NUCLEOTIDE SEQUENCE</scope>
</reference>
<protein>
    <submittedName>
        <fullName evidence="2">Uncharacterized protein</fullName>
    </submittedName>
</protein>
<organism evidence="2 3">
    <name type="scientific">Timema podura</name>
    <name type="common">Walking stick</name>
    <dbReference type="NCBI Taxonomy" id="61482"/>
    <lineage>
        <taxon>Eukaryota</taxon>
        <taxon>Metazoa</taxon>
        <taxon>Ecdysozoa</taxon>
        <taxon>Arthropoda</taxon>
        <taxon>Hexapoda</taxon>
        <taxon>Insecta</taxon>
        <taxon>Pterygota</taxon>
        <taxon>Neoptera</taxon>
        <taxon>Polyneoptera</taxon>
        <taxon>Phasmatodea</taxon>
        <taxon>Timematodea</taxon>
        <taxon>Timematoidea</taxon>
        <taxon>Timematidae</taxon>
        <taxon>Timema</taxon>
    </lineage>
</organism>
<sequence>HQSQNNKKRIPGRAYNQTTPKFLQKNNAQIPQQPITPILIQKCAAIPTEHHLLGKAKKKILKLDEDLFTSDTEQSQPQSNLSAGYRSFDSDPQTIGEQSFNYSFCFFTT</sequence>
<feature type="compositionally biased region" description="Basic residues" evidence="1">
    <location>
        <begin position="1"/>
        <end position="11"/>
    </location>
</feature>
<gene>
    <name evidence="2" type="ORF">TPAB3V08_LOCUS14310</name>
</gene>
<proteinExistence type="predicted"/>
<evidence type="ECO:0000313" key="3">
    <source>
        <dbReference type="Proteomes" id="UP001153148"/>
    </source>
</evidence>
<evidence type="ECO:0000313" key="2">
    <source>
        <dbReference type="EMBL" id="CAG2067367.1"/>
    </source>
</evidence>
<evidence type="ECO:0000256" key="1">
    <source>
        <dbReference type="SAM" id="MobiDB-lite"/>
    </source>
</evidence>
<dbReference type="EMBL" id="CAJPIN010067787">
    <property type="protein sequence ID" value="CAG2067367.1"/>
    <property type="molecule type" value="Genomic_DNA"/>
</dbReference>
<feature type="non-terminal residue" evidence="2">
    <location>
        <position position="1"/>
    </location>
</feature>
<feature type="region of interest" description="Disordered" evidence="1">
    <location>
        <begin position="1"/>
        <end position="20"/>
    </location>
</feature>
<comment type="caution">
    <text evidence="2">The sequence shown here is derived from an EMBL/GenBank/DDBJ whole genome shotgun (WGS) entry which is preliminary data.</text>
</comment>
<dbReference type="Proteomes" id="UP001153148">
    <property type="component" value="Unassembled WGS sequence"/>
</dbReference>
<feature type="compositionally biased region" description="Polar residues" evidence="1">
    <location>
        <begin position="69"/>
        <end position="82"/>
    </location>
</feature>
<name>A0ABN7PJV5_TIMPD</name>
<feature type="region of interest" description="Disordered" evidence="1">
    <location>
        <begin position="69"/>
        <end position="96"/>
    </location>
</feature>
<keyword evidence="3" id="KW-1185">Reference proteome</keyword>
<accession>A0ABN7PJV5</accession>